<evidence type="ECO:0000313" key="6">
    <source>
        <dbReference type="EMBL" id="KAG8467047.1"/>
    </source>
</evidence>
<keyword evidence="2" id="KW-0150">Chloroplast</keyword>
<dbReference type="GO" id="GO:0009765">
    <property type="term" value="P:photosynthesis, light harvesting"/>
    <property type="evidence" value="ECO:0007669"/>
    <property type="project" value="InterPro"/>
</dbReference>
<dbReference type="InterPro" id="IPR001344">
    <property type="entry name" value="Chloro_AB-bd_pln"/>
</dbReference>
<dbReference type="Pfam" id="PF00504">
    <property type="entry name" value="Chloroa_b-bind"/>
    <property type="match status" value="1"/>
</dbReference>
<evidence type="ECO:0000313" key="7">
    <source>
        <dbReference type="Proteomes" id="UP000751190"/>
    </source>
</evidence>
<dbReference type="OMA" id="KIEPDYW"/>
<dbReference type="GO" id="GO:0009507">
    <property type="term" value="C:chloroplast"/>
    <property type="evidence" value="ECO:0007669"/>
    <property type="project" value="UniProtKB-SubCell"/>
</dbReference>
<dbReference type="GO" id="GO:0016020">
    <property type="term" value="C:membrane"/>
    <property type="evidence" value="ECO:0007669"/>
    <property type="project" value="InterPro"/>
</dbReference>
<organism evidence="6 7">
    <name type="scientific">Diacronema lutheri</name>
    <name type="common">Unicellular marine alga</name>
    <name type="synonym">Monochrysis lutheri</name>
    <dbReference type="NCBI Taxonomy" id="2081491"/>
    <lineage>
        <taxon>Eukaryota</taxon>
        <taxon>Haptista</taxon>
        <taxon>Haptophyta</taxon>
        <taxon>Pavlovophyceae</taxon>
        <taxon>Pavlovales</taxon>
        <taxon>Pavlovaceae</taxon>
        <taxon>Diacronema</taxon>
    </lineage>
</organism>
<feature type="binding site" evidence="5">
    <location>
        <position position="186"/>
    </location>
    <ligand>
        <name>chlorophyll a</name>
        <dbReference type="ChEBI" id="CHEBI:58416"/>
        <label>1</label>
    </ligand>
</feature>
<dbReference type="EMBL" id="JAGTXO010000006">
    <property type="protein sequence ID" value="KAG8467047.1"/>
    <property type="molecule type" value="Genomic_DNA"/>
</dbReference>
<evidence type="ECO:0000256" key="2">
    <source>
        <dbReference type="ARBA" id="ARBA00022528"/>
    </source>
</evidence>
<dbReference type="Proteomes" id="UP000751190">
    <property type="component" value="Unassembled WGS sequence"/>
</dbReference>
<gene>
    <name evidence="6" type="ORF">KFE25_000363</name>
</gene>
<feature type="binding site" description="axial binding residue" evidence="5">
    <location>
        <position position="78"/>
    </location>
    <ligand>
        <name>chlorophyll b</name>
        <dbReference type="ChEBI" id="CHEBI:61721"/>
        <label>1</label>
    </ligand>
    <ligandPart>
        <name>Mg</name>
        <dbReference type="ChEBI" id="CHEBI:25107"/>
    </ligandPart>
</feature>
<keyword evidence="5" id="KW-0157">Chromophore</keyword>
<feature type="binding site" evidence="5">
    <location>
        <position position="73"/>
    </location>
    <ligand>
        <name>chlorophyll a</name>
        <dbReference type="ChEBI" id="CHEBI:58416"/>
        <label>1</label>
    </ligand>
</feature>
<comment type="subcellular location">
    <subcellularLocation>
        <location evidence="1">Plastid</location>
        <location evidence="1">Chloroplast</location>
    </subcellularLocation>
</comment>
<dbReference type="OrthoDB" id="423598at2759"/>
<feature type="binding site" evidence="5">
    <location>
        <position position="76"/>
    </location>
    <ligand>
        <name>chlorophyll a</name>
        <dbReference type="ChEBI" id="CHEBI:58416"/>
        <label>1</label>
    </ligand>
</feature>
<evidence type="ECO:0000256" key="5">
    <source>
        <dbReference type="PIRSR" id="PIRSR601344-1"/>
    </source>
</evidence>
<dbReference type="GO" id="GO:0016168">
    <property type="term" value="F:chlorophyll binding"/>
    <property type="evidence" value="ECO:0007669"/>
    <property type="project" value="UniProtKB-KW"/>
</dbReference>
<keyword evidence="4" id="KW-0934">Plastid</keyword>
<sequence length="207" mass="22051">MLSLTICSLGFHGVRSSAPMGKSVIRMEGQNSKALPFAPRPALLDGTLAGDNGFDPLGLAESESRLAFYREAEIRHCRLAMLAAANWPLAELLNKPLAKLLNLPAITEQTGGLAPSIPNGGLGQVSAAFWLLVVAIGILAEVGEITPLLPEARIAGDLGFDPLGLFAKMTAQEKRTMQDKELANGRLAMIAITVFVVQEFVSKKPTF</sequence>
<keyword evidence="7" id="KW-1185">Reference proteome</keyword>
<keyword evidence="5" id="KW-0148">Chlorophyll</keyword>
<feature type="binding site" evidence="5">
    <location>
        <position position="198"/>
    </location>
    <ligand>
        <name>chlorophyll a</name>
        <dbReference type="ChEBI" id="CHEBI:58416"/>
        <label>1</label>
    </ligand>
</feature>
<name>A0A8J6C9Z2_DIALT</name>
<reference evidence="6" key="1">
    <citation type="submission" date="2021-05" db="EMBL/GenBank/DDBJ databases">
        <title>The genome of the haptophyte Pavlova lutheri (Diacronema luteri, Pavlovales) - a model for lipid biosynthesis in eukaryotic algae.</title>
        <authorList>
            <person name="Hulatt C.J."/>
            <person name="Posewitz M.C."/>
        </authorList>
    </citation>
    <scope>NUCLEOTIDE SEQUENCE</scope>
    <source>
        <strain evidence="6">NIVA-4/92</strain>
    </source>
</reference>
<evidence type="ECO:0000256" key="4">
    <source>
        <dbReference type="ARBA" id="ARBA00022640"/>
    </source>
</evidence>
<protein>
    <submittedName>
        <fullName evidence="6">Uncharacterized protein</fullName>
    </submittedName>
</protein>
<dbReference type="Gene3D" id="1.10.3460.10">
    <property type="entry name" value="Chlorophyll a/b binding protein domain"/>
    <property type="match status" value="1"/>
</dbReference>
<keyword evidence="3" id="KW-0602">Photosynthesis</keyword>
<proteinExistence type="predicted"/>
<feature type="binding site" evidence="5">
    <location>
        <position position="184"/>
    </location>
    <ligand>
        <name>chlorophyll a</name>
        <dbReference type="ChEBI" id="CHEBI:58416"/>
        <label>1</label>
    </ligand>
</feature>
<feature type="binding site" evidence="5">
    <location>
        <position position="180"/>
    </location>
    <ligand>
        <name>chlorophyll a</name>
        <dbReference type="ChEBI" id="CHEBI:58416"/>
        <label>1</label>
    </ligand>
</feature>
<dbReference type="InterPro" id="IPR022796">
    <property type="entry name" value="Chloroa_b-bind"/>
</dbReference>
<evidence type="ECO:0000256" key="1">
    <source>
        <dbReference type="ARBA" id="ARBA00004229"/>
    </source>
</evidence>
<feature type="binding site" description="axial binding residue" evidence="5">
    <location>
        <position position="149"/>
    </location>
    <ligand>
        <name>chlorophyll b</name>
        <dbReference type="ChEBI" id="CHEBI:61721"/>
        <label>1</label>
    </ligand>
    <ligandPart>
        <name>Mg</name>
        <dbReference type="ChEBI" id="CHEBI:25107"/>
    </ligandPart>
</feature>
<dbReference type="PANTHER" id="PTHR21649">
    <property type="entry name" value="CHLOROPHYLL A/B BINDING PROTEIN"/>
    <property type="match status" value="1"/>
</dbReference>
<comment type="caution">
    <text evidence="6">The sequence shown here is derived from an EMBL/GenBank/DDBJ whole genome shotgun (WGS) entry which is preliminary data.</text>
</comment>
<feature type="binding site" evidence="5">
    <location>
        <position position="181"/>
    </location>
    <ligand>
        <name>chlorophyll a</name>
        <dbReference type="ChEBI" id="CHEBI:58416"/>
        <label>1</label>
    </ligand>
</feature>
<dbReference type="AlphaFoldDB" id="A0A8J6C9Z2"/>
<evidence type="ECO:0000256" key="3">
    <source>
        <dbReference type="ARBA" id="ARBA00022531"/>
    </source>
</evidence>
<feature type="binding site" description="axial binding residue" evidence="5">
    <location>
        <position position="125"/>
    </location>
    <ligand>
        <name>chlorophyll b</name>
        <dbReference type="ChEBI" id="CHEBI:61721"/>
        <label>1</label>
    </ligand>
    <ligandPart>
        <name>Mg</name>
        <dbReference type="ChEBI" id="CHEBI:25107"/>
    </ligandPart>
</feature>
<dbReference type="SUPFAM" id="SSF103511">
    <property type="entry name" value="Chlorophyll a-b binding protein"/>
    <property type="match status" value="1"/>
</dbReference>
<accession>A0A8J6C9Z2</accession>